<evidence type="ECO:0000256" key="2">
    <source>
        <dbReference type="PROSITE-ProRule" id="PRU01282"/>
    </source>
</evidence>
<dbReference type="NCBIfam" id="NF008107">
    <property type="entry name" value="PRK10853.1"/>
    <property type="match status" value="1"/>
</dbReference>
<dbReference type="OrthoDB" id="9803749at2"/>
<dbReference type="RefSeq" id="WP_136736373.1">
    <property type="nucleotide sequence ID" value="NZ_SWDB01000029.1"/>
</dbReference>
<dbReference type="PROSITE" id="PS51353">
    <property type="entry name" value="ARSC"/>
    <property type="match status" value="1"/>
</dbReference>
<proteinExistence type="inferred from homology"/>
<evidence type="ECO:0000313" key="3">
    <source>
        <dbReference type="EMBL" id="TKB44356.1"/>
    </source>
</evidence>
<dbReference type="Proteomes" id="UP000307999">
    <property type="component" value="Unassembled WGS sequence"/>
</dbReference>
<dbReference type="PANTHER" id="PTHR30041">
    <property type="entry name" value="ARSENATE REDUCTASE"/>
    <property type="match status" value="1"/>
</dbReference>
<protein>
    <submittedName>
        <fullName evidence="3">ArsC family reductase</fullName>
    </submittedName>
</protein>
<evidence type="ECO:0000256" key="1">
    <source>
        <dbReference type="ARBA" id="ARBA00007198"/>
    </source>
</evidence>
<evidence type="ECO:0000313" key="4">
    <source>
        <dbReference type="Proteomes" id="UP000307999"/>
    </source>
</evidence>
<dbReference type="Pfam" id="PF03960">
    <property type="entry name" value="ArsC"/>
    <property type="match status" value="1"/>
</dbReference>
<accession>A0A4U1B4K8</accession>
<reference evidence="3 4" key="1">
    <citation type="submission" date="2019-04" db="EMBL/GenBank/DDBJ databases">
        <title>Thalassotalea guangxiensis sp. nov., isolated from sediment of the coastal wetland.</title>
        <authorList>
            <person name="Zheng S."/>
            <person name="Zhang D."/>
        </authorList>
    </citation>
    <scope>NUCLEOTIDE SEQUENCE [LARGE SCALE GENOMIC DNA]</scope>
    <source>
        <strain evidence="3 4">ZS-4</strain>
    </source>
</reference>
<organism evidence="3 4">
    <name type="scientific">Thalassotalea mangrovi</name>
    <dbReference type="NCBI Taxonomy" id="2572245"/>
    <lineage>
        <taxon>Bacteria</taxon>
        <taxon>Pseudomonadati</taxon>
        <taxon>Pseudomonadota</taxon>
        <taxon>Gammaproteobacteria</taxon>
        <taxon>Alteromonadales</taxon>
        <taxon>Colwelliaceae</taxon>
        <taxon>Thalassotalea</taxon>
    </lineage>
</organism>
<dbReference type="InterPro" id="IPR006660">
    <property type="entry name" value="Arsenate_reductase-like"/>
</dbReference>
<comment type="similarity">
    <text evidence="1 2">Belongs to the ArsC family.</text>
</comment>
<dbReference type="NCBIfam" id="TIGR01617">
    <property type="entry name" value="arsC_related"/>
    <property type="match status" value="1"/>
</dbReference>
<name>A0A4U1B4K8_9GAMM</name>
<dbReference type="InterPro" id="IPR006504">
    <property type="entry name" value="Tscrpt_reg_Spx/MgsR"/>
</dbReference>
<sequence>MTQPVVYGIHNCDTVKKARKWLEQNGIDYQFHDLRKDGINADLINEFVTNTDWNKLVNKRSTTYRQLDESLKQQLETRDGCSALVDHPTLLKRPLLKTHGQFYLGFKADQYQDIFTNE</sequence>
<dbReference type="Gene3D" id="3.40.30.10">
    <property type="entry name" value="Glutaredoxin"/>
    <property type="match status" value="1"/>
</dbReference>
<dbReference type="EMBL" id="SWDB01000029">
    <property type="protein sequence ID" value="TKB44356.1"/>
    <property type="molecule type" value="Genomic_DNA"/>
</dbReference>
<comment type="caution">
    <text evidence="3">The sequence shown here is derived from an EMBL/GenBank/DDBJ whole genome shotgun (WGS) entry which is preliminary data.</text>
</comment>
<dbReference type="AlphaFoldDB" id="A0A4U1B4K8"/>
<dbReference type="SUPFAM" id="SSF52833">
    <property type="entry name" value="Thioredoxin-like"/>
    <property type="match status" value="1"/>
</dbReference>
<keyword evidence="4" id="KW-1185">Reference proteome</keyword>
<gene>
    <name evidence="3" type="ORF">E8M12_11940</name>
</gene>
<dbReference type="InterPro" id="IPR036249">
    <property type="entry name" value="Thioredoxin-like_sf"/>
</dbReference>
<dbReference type="PANTHER" id="PTHR30041:SF8">
    <property type="entry name" value="PROTEIN YFFB"/>
    <property type="match status" value="1"/>
</dbReference>